<keyword evidence="3" id="KW-1185">Reference proteome</keyword>
<evidence type="ECO:0000256" key="1">
    <source>
        <dbReference type="SAM" id="MobiDB-lite"/>
    </source>
</evidence>
<dbReference type="EMBL" id="JAZHXJ010000824">
    <property type="protein sequence ID" value="KAL1850671.1"/>
    <property type="molecule type" value="Genomic_DNA"/>
</dbReference>
<gene>
    <name evidence="2" type="ORF">VTK73DRAFT_9642</name>
</gene>
<proteinExistence type="predicted"/>
<protein>
    <submittedName>
        <fullName evidence="2">Uncharacterized protein</fullName>
    </submittedName>
</protein>
<reference evidence="2 3" key="1">
    <citation type="journal article" date="2024" name="Commun. Biol.">
        <title>Comparative genomic analysis of thermophilic fungi reveals convergent evolutionary adaptations and gene losses.</title>
        <authorList>
            <person name="Steindorff A.S."/>
            <person name="Aguilar-Pontes M.V."/>
            <person name="Robinson A.J."/>
            <person name="Andreopoulos B."/>
            <person name="LaButti K."/>
            <person name="Kuo A."/>
            <person name="Mondo S."/>
            <person name="Riley R."/>
            <person name="Otillar R."/>
            <person name="Haridas S."/>
            <person name="Lipzen A."/>
            <person name="Grimwood J."/>
            <person name="Schmutz J."/>
            <person name="Clum A."/>
            <person name="Reid I.D."/>
            <person name="Moisan M.C."/>
            <person name="Butler G."/>
            <person name="Nguyen T.T.M."/>
            <person name="Dewar K."/>
            <person name="Conant G."/>
            <person name="Drula E."/>
            <person name="Henrissat B."/>
            <person name="Hansel C."/>
            <person name="Singer S."/>
            <person name="Hutchinson M.I."/>
            <person name="de Vries R.P."/>
            <person name="Natvig D.O."/>
            <person name="Powell A.J."/>
            <person name="Tsang A."/>
            <person name="Grigoriev I.V."/>
        </authorList>
    </citation>
    <scope>NUCLEOTIDE SEQUENCE [LARGE SCALE GENOMIC DNA]</scope>
    <source>
        <strain evidence="2 3">ATCC 24622</strain>
    </source>
</reference>
<organism evidence="2 3">
    <name type="scientific">Phialemonium thermophilum</name>
    <dbReference type="NCBI Taxonomy" id="223376"/>
    <lineage>
        <taxon>Eukaryota</taxon>
        <taxon>Fungi</taxon>
        <taxon>Dikarya</taxon>
        <taxon>Ascomycota</taxon>
        <taxon>Pezizomycotina</taxon>
        <taxon>Sordariomycetes</taxon>
        <taxon>Sordariomycetidae</taxon>
        <taxon>Cephalothecales</taxon>
        <taxon>Cephalothecaceae</taxon>
        <taxon>Phialemonium</taxon>
    </lineage>
</organism>
<evidence type="ECO:0000313" key="3">
    <source>
        <dbReference type="Proteomes" id="UP001586593"/>
    </source>
</evidence>
<dbReference type="Proteomes" id="UP001586593">
    <property type="component" value="Unassembled WGS sequence"/>
</dbReference>
<sequence length="255" mass="27675">MGYGALQLAPPFRRAQDRALLGRNCRSRRQDDHVSPYAALSDSEVVACWKPGPLGDCVRPVPAPVSESRRGSPELARPDAIDRKKDLLCLRDGPDPAALLDRAEMQAARSPPPSSLALAARPGARGAVEARLVRPRRYQGDAARRRDGWRADAGIRGPVWAQHAGGGLPAGSSRGGQDQGRQNSDGNHVTGAARASCRVSLAAQRIERCLARSRRILWRIAAGLSSHFECQQRAQLVYRQMARPARHQIQNVSGP</sequence>
<comment type="caution">
    <text evidence="2">The sequence shown here is derived from an EMBL/GenBank/DDBJ whole genome shotgun (WGS) entry which is preliminary data.</text>
</comment>
<name>A0ABR3W177_9PEZI</name>
<feature type="region of interest" description="Disordered" evidence="1">
    <location>
        <begin position="160"/>
        <end position="191"/>
    </location>
</feature>
<accession>A0ABR3W177</accession>
<feature type="compositionally biased region" description="Gly residues" evidence="1">
    <location>
        <begin position="164"/>
        <end position="178"/>
    </location>
</feature>
<evidence type="ECO:0000313" key="2">
    <source>
        <dbReference type="EMBL" id="KAL1850671.1"/>
    </source>
</evidence>